<name>A0A2A2H1N8_METBR</name>
<dbReference type="Pfam" id="PF03992">
    <property type="entry name" value="ABM"/>
    <property type="match status" value="1"/>
</dbReference>
<gene>
    <name evidence="2" type="ORF">ASJ80_04330</name>
</gene>
<accession>A0A2A2H1N8</accession>
<keyword evidence="3" id="KW-1185">Reference proteome</keyword>
<sequence length="97" mass="10966">MIMVTAKITAKSGERDNVIAKAQDLITSSRLDPGCISYNLYASTENKNVLLMLEQWENFELLQSHMQTEHFKVFGTATEDILAEEMDISVYSAAIKY</sequence>
<dbReference type="OrthoDB" id="8931at2157"/>
<dbReference type="InterPro" id="IPR050744">
    <property type="entry name" value="AI-2_Isomerase_LsrG"/>
</dbReference>
<dbReference type="Gene3D" id="3.30.70.100">
    <property type="match status" value="1"/>
</dbReference>
<evidence type="ECO:0000313" key="2">
    <source>
        <dbReference type="EMBL" id="PAV03234.1"/>
    </source>
</evidence>
<dbReference type="GO" id="GO:0004497">
    <property type="term" value="F:monooxygenase activity"/>
    <property type="evidence" value="ECO:0007669"/>
    <property type="project" value="UniProtKB-KW"/>
</dbReference>
<dbReference type="InterPro" id="IPR011008">
    <property type="entry name" value="Dimeric_a/b-barrel"/>
</dbReference>
<comment type="caution">
    <text evidence="2">The sequence shown here is derived from an EMBL/GenBank/DDBJ whole genome shotgun (WGS) entry which is preliminary data.</text>
</comment>
<keyword evidence="2" id="KW-0560">Oxidoreductase</keyword>
<dbReference type="InterPro" id="IPR007138">
    <property type="entry name" value="ABM_dom"/>
</dbReference>
<evidence type="ECO:0000259" key="1">
    <source>
        <dbReference type="PROSITE" id="PS51725"/>
    </source>
</evidence>
<keyword evidence="2" id="KW-0503">Monooxygenase</keyword>
<dbReference type="SUPFAM" id="SSF54909">
    <property type="entry name" value="Dimeric alpha+beta barrel"/>
    <property type="match status" value="1"/>
</dbReference>
<dbReference type="EMBL" id="LMVM01000039">
    <property type="protein sequence ID" value="PAV03234.1"/>
    <property type="molecule type" value="Genomic_DNA"/>
</dbReference>
<dbReference type="PROSITE" id="PS51725">
    <property type="entry name" value="ABM"/>
    <property type="match status" value="1"/>
</dbReference>
<proteinExistence type="predicted"/>
<dbReference type="AlphaFoldDB" id="A0A2A2H1N8"/>
<reference evidence="2 3" key="1">
    <citation type="journal article" date="2017" name="BMC Genomics">
        <title>Genomic analysis of methanogenic archaea reveals a shift towards energy conservation.</title>
        <authorList>
            <person name="Gilmore S.P."/>
            <person name="Henske J.K."/>
            <person name="Sexton J.A."/>
            <person name="Solomon K.V."/>
            <person name="Seppala S."/>
            <person name="Yoo J.I."/>
            <person name="Huyett L.M."/>
            <person name="Pressman A."/>
            <person name="Cogan J.Z."/>
            <person name="Kivenson V."/>
            <person name="Peng X."/>
            <person name="Tan Y."/>
            <person name="Valentine D.L."/>
            <person name="O'Malley M.A."/>
        </authorList>
    </citation>
    <scope>NUCLEOTIDE SEQUENCE [LARGE SCALE GENOMIC DNA]</scope>
    <source>
        <strain evidence="2 3">M.o.H.</strain>
    </source>
</reference>
<dbReference type="RefSeq" id="WP_069585787.1">
    <property type="nucleotide sequence ID" value="NZ_LMVM01000039.1"/>
</dbReference>
<organism evidence="2 3">
    <name type="scientific">Methanobacterium bryantii</name>
    <dbReference type="NCBI Taxonomy" id="2161"/>
    <lineage>
        <taxon>Archaea</taxon>
        <taxon>Methanobacteriati</taxon>
        <taxon>Methanobacteriota</taxon>
        <taxon>Methanomada group</taxon>
        <taxon>Methanobacteria</taxon>
        <taxon>Methanobacteriales</taxon>
        <taxon>Methanobacteriaceae</taxon>
        <taxon>Methanobacterium</taxon>
    </lineage>
</organism>
<protein>
    <submittedName>
        <fullName evidence="2">Antibiotic biosynthesis monooxygenase</fullName>
    </submittedName>
</protein>
<feature type="domain" description="ABM" evidence="1">
    <location>
        <begin position="2"/>
        <end position="91"/>
    </location>
</feature>
<evidence type="ECO:0000313" key="3">
    <source>
        <dbReference type="Proteomes" id="UP000217784"/>
    </source>
</evidence>
<dbReference type="PANTHER" id="PTHR33336">
    <property type="entry name" value="QUINOL MONOOXYGENASE YGIN-RELATED"/>
    <property type="match status" value="1"/>
</dbReference>
<dbReference type="PANTHER" id="PTHR33336:SF3">
    <property type="entry name" value="ABM DOMAIN-CONTAINING PROTEIN"/>
    <property type="match status" value="1"/>
</dbReference>
<dbReference type="Proteomes" id="UP000217784">
    <property type="component" value="Unassembled WGS sequence"/>
</dbReference>